<feature type="coiled-coil region" evidence="1">
    <location>
        <begin position="288"/>
        <end position="315"/>
    </location>
</feature>
<dbReference type="RefSeq" id="WP_083077453.1">
    <property type="nucleotide sequence ID" value="NZ_CP053562.1"/>
</dbReference>
<dbReference type="Gene3D" id="3.30.930.30">
    <property type="match status" value="1"/>
</dbReference>
<sequence>MEKAKNLIVLRFKRVSTNGLGGIEAHGKRQGETPHVDPSRTGLNYFPVGHADLRKIADARIVNIQKRNIALKRESFKRRRRKSESEELDAAEESAGRNPKALAKVIGEAWDPKNEKPWVECILSASHDWFLDENGNQDPAKVAEFDAFAVGYLQKEFGTELIYARIDADERTRHLSAVIAPEAREKRTKRYILSHAQHHLFGQVEEITVAGENGQEEQWERRSYELFQDRVADYAKSQGLGLKRGQQRAARERKKRMAGKQVIKVRNVSPSRGRELAEVLVGEGEAHRKKSLDELDAARKRIRRAEAREQAKLEAKLAAVELGLDMLETGEISYRPAREGKHEGITMVGGKINEAKADGIRTLLEPGQKWLLGIARRFFTFQQTMNTKTAEFQREAAEQRRRSRVLTDEEARSAVRLPSTIREIIHGIARGALRSRAANYSEDDFLGAIPVASDDPKDVEPHLAACDGMNNSEIRAAWLATADARILCDESPKLQHAYMNGCGLLLAVAEARGLDLNSGVHSPGQATDPTKAHLHTDSVPKPIRVKWKTRIRERVRG</sequence>
<accession>A0ABX6YUP7</accession>
<dbReference type="CDD" id="cd17242">
    <property type="entry name" value="MobM_relaxase"/>
    <property type="match status" value="1"/>
</dbReference>
<dbReference type="Pfam" id="PF01076">
    <property type="entry name" value="Mob_Pre"/>
    <property type="match status" value="1"/>
</dbReference>
<gene>
    <name evidence="2" type="ORF">AKL02_012140</name>
</gene>
<name>A0ABX6YUP7_9RHOB</name>
<keyword evidence="1" id="KW-0175">Coiled coil</keyword>
<evidence type="ECO:0000313" key="3">
    <source>
        <dbReference type="Proteomes" id="UP000192422"/>
    </source>
</evidence>
<proteinExistence type="predicted"/>
<dbReference type="EMBL" id="CP053562">
    <property type="protein sequence ID" value="QPZ91571.1"/>
    <property type="molecule type" value="Genomic_DNA"/>
</dbReference>
<evidence type="ECO:0000256" key="1">
    <source>
        <dbReference type="SAM" id="Coils"/>
    </source>
</evidence>
<evidence type="ECO:0008006" key="4">
    <source>
        <dbReference type="Google" id="ProtNLM"/>
    </source>
</evidence>
<reference evidence="2 3" key="1">
    <citation type="submission" date="2020-05" db="EMBL/GenBank/DDBJ databases">
        <title>Thioclava electrotropha strain Elox9 finished genome.</title>
        <authorList>
            <person name="Rowe A.R."/>
            <person name="Wilbanks E.G."/>
        </authorList>
    </citation>
    <scope>NUCLEOTIDE SEQUENCE [LARGE SCALE GENOMIC DNA]</scope>
    <source>
        <strain evidence="2 3">Elox9</strain>
    </source>
</reference>
<keyword evidence="3" id="KW-1185">Reference proteome</keyword>
<dbReference type="Proteomes" id="UP000192422">
    <property type="component" value="Chromosome"/>
</dbReference>
<evidence type="ECO:0000313" key="2">
    <source>
        <dbReference type="EMBL" id="QPZ91571.1"/>
    </source>
</evidence>
<dbReference type="InterPro" id="IPR001668">
    <property type="entry name" value="Mob_Pre"/>
</dbReference>
<protein>
    <recommendedName>
        <fullName evidence="4">Large polyvalent protein-associated domain-containing protein</fullName>
    </recommendedName>
</protein>
<organism evidence="2 3">
    <name type="scientific">Thioclava electrotropha</name>
    <dbReference type="NCBI Taxonomy" id="1549850"/>
    <lineage>
        <taxon>Bacteria</taxon>
        <taxon>Pseudomonadati</taxon>
        <taxon>Pseudomonadota</taxon>
        <taxon>Alphaproteobacteria</taxon>
        <taxon>Rhodobacterales</taxon>
        <taxon>Paracoccaceae</taxon>
        <taxon>Thioclava</taxon>
    </lineage>
</organism>